<dbReference type="PANTHER" id="PTHR30124:SF0">
    <property type="entry name" value="MEMBRANE-BOUND LYTIC MUREIN TRANSGLYCOSYLASE A"/>
    <property type="match status" value="1"/>
</dbReference>
<comment type="catalytic activity">
    <reaction evidence="1">
        <text>Exolytic cleavage of the (1-&gt;4)-beta-glycosidic linkage between N-acetylmuramic acid (MurNAc) and N-acetylglucosamine (GlcNAc) residues in peptidoglycan, from either the reducing or the non-reducing ends of the peptidoglycan chains, with concomitant formation of a 1,6-anhydrobond in the MurNAc residue.</text>
        <dbReference type="EC" id="4.2.2.n1"/>
    </reaction>
</comment>
<evidence type="ECO:0000256" key="2">
    <source>
        <dbReference type="ARBA" id="ARBA00012587"/>
    </source>
</evidence>
<dbReference type="Pfam" id="PF03562">
    <property type="entry name" value="MltA"/>
    <property type="match status" value="1"/>
</dbReference>
<dbReference type="InterPro" id="IPR010611">
    <property type="entry name" value="3D_dom"/>
</dbReference>
<reference evidence="8" key="1">
    <citation type="submission" date="2013-04" db="EMBL/GenBank/DDBJ databases">
        <title>The genome sequencing project of 58 acetic acid bacteria.</title>
        <authorList>
            <person name="Okamoto-Kainuma A."/>
            <person name="Ishikawa M."/>
            <person name="Umino S."/>
            <person name="Koizumi Y."/>
            <person name="Shiwa Y."/>
            <person name="Yoshikawa H."/>
            <person name="Matsutani M."/>
            <person name="Matsushita K."/>
        </authorList>
    </citation>
    <scope>NUCLEOTIDE SEQUENCE</scope>
    <source>
        <strain evidence="8">NRIC 0535</strain>
    </source>
</reference>
<dbReference type="EMBL" id="BAPV01000057">
    <property type="protein sequence ID" value="GBQ92536.1"/>
    <property type="molecule type" value="Genomic_DNA"/>
</dbReference>
<dbReference type="Pfam" id="PF06725">
    <property type="entry name" value="3D"/>
    <property type="match status" value="1"/>
</dbReference>
<proteinExistence type="predicted"/>
<dbReference type="PROSITE" id="PS51257">
    <property type="entry name" value="PROKAR_LIPOPROTEIN"/>
    <property type="match status" value="1"/>
</dbReference>
<evidence type="ECO:0000256" key="3">
    <source>
        <dbReference type="ARBA" id="ARBA00023239"/>
    </source>
</evidence>
<evidence type="ECO:0000256" key="5">
    <source>
        <dbReference type="ARBA" id="ARBA00030918"/>
    </source>
</evidence>
<gene>
    <name evidence="8" type="ORF">AA0535_2582</name>
</gene>
<dbReference type="EC" id="4.2.2.n1" evidence="2"/>
<dbReference type="SMART" id="SM00925">
    <property type="entry name" value="MltA"/>
    <property type="match status" value="1"/>
</dbReference>
<dbReference type="PANTHER" id="PTHR30124">
    <property type="entry name" value="MEMBRANE-BOUND LYTIC MUREIN TRANSGLYCOSYLASE A"/>
    <property type="match status" value="1"/>
</dbReference>
<protein>
    <recommendedName>
        <fullName evidence="2">peptidoglycan lytic exotransglycosylase</fullName>
        <ecNumber evidence="2">4.2.2.n1</ecNumber>
    </recommendedName>
    <alternativeName>
        <fullName evidence="5">Murein hydrolase A</fullName>
    </alternativeName>
</protein>
<keyword evidence="9" id="KW-1185">Reference proteome</keyword>
<dbReference type="RefSeq" id="WP_264816986.1">
    <property type="nucleotide sequence ID" value="NZ_BAPV01000057.1"/>
</dbReference>
<evidence type="ECO:0000313" key="9">
    <source>
        <dbReference type="Proteomes" id="UP001062776"/>
    </source>
</evidence>
<dbReference type="CDD" id="cd14668">
    <property type="entry name" value="mlta_B"/>
    <property type="match status" value="1"/>
</dbReference>
<evidence type="ECO:0000313" key="8">
    <source>
        <dbReference type="EMBL" id="GBQ92536.1"/>
    </source>
</evidence>
<keyword evidence="6" id="KW-0732">Signal</keyword>
<keyword evidence="3" id="KW-0456">Lyase</keyword>
<evidence type="ECO:0000256" key="4">
    <source>
        <dbReference type="ARBA" id="ARBA00023316"/>
    </source>
</evidence>
<dbReference type="CDD" id="cd14485">
    <property type="entry name" value="mltA_like_LT_A"/>
    <property type="match status" value="1"/>
</dbReference>
<dbReference type="Proteomes" id="UP001062776">
    <property type="component" value="Unassembled WGS sequence"/>
</dbReference>
<dbReference type="PIRSF" id="PIRSF019422">
    <property type="entry name" value="MltA"/>
    <property type="match status" value="1"/>
</dbReference>
<evidence type="ECO:0000259" key="7">
    <source>
        <dbReference type="SMART" id="SM00925"/>
    </source>
</evidence>
<feature type="chain" id="PRO_5047046352" description="peptidoglycan lytic exotransglycosylase" evidence="6">
    <location>
        <begin position="22"/>
        <end position="386"/>
    </location>
</feature>
<sequence>MKKIFLRLGSCLGLSLLASCAAPEHEESRLDLTPVPYAMIEGWTAESPGSLLPVLRGECQRIMRLPPETRLGGADGTIPNGSLAGQWSGACTALQSVGSSGDEARRYFETWFAPYLVSNDGLLTGYYEPQLYASAEKGGEFQTPLYAQPSDLVHTKDTAGNWVTGRWDNGKFAPYFTRSEIDDGALEGRGLEIAWLRSPEDLFFLQIQGAGRLVMTDGSVRRVGYAAKNGAPYVPIGRILVNQNEMAAQDVSLATLRAWLVAHPDRARQIMEQNQNYVFFRRIDTVPLDRGAPGSMGIPLTPGRSIAIDRSILPIGVPVWLDTHLPQANGGEGHWMHLTFAQDVGSDIRGVGRADLFTGWGEEAEQVAGKLRSHGRMIVFLPHPPA</sequence>
<feature type="domain" description="Lytic transglycosylase MltA" evidence="7">
    <location>
        <begin position="130"/>
        <end position="281"/>
    </location>
</feature>
<evidence type="ECO:0000256" key="1">
    <source>
        <dbReference type="ARBA" id="ARBA00001420"/>
    </source>
</evidence>
<keyword evidence="4" id="KW-0961">Cell wall biogenesis/degradation</keyword>
<name>A0ABQ0Q5L4_9PROT</name>
<feature type="signal peptide" evidence="6">
    <location>
        <begin position="1"/>
        <end position="21"/>
    </location>
</feature>
<dbReference type="SUPFAM" id="SSF50685">
    <property type="entry name" value="Barwin-like endoglucanases"/>
    <property type="match status" value="1"/>
</dbReference>
<dbReference type="InterPro" id="IPR036908">
    <property type="entry name" value="RlpA-like_sf"/>
</dbReference>
<dbReference type="InterPro" id="IPR026044">
    <property type="entry name" value="MltA"/>
</dbReference>
<accession>A0ABQ0Q5L4</accession>
<dbReference type="Gene3D" id="2.40.40.10">
    <property type="entry name" value="RlpA-like domain"/>
    <property type="match status" value="1"/>
</dbReference>
<evidence type="ECO:0000256" key="6">
    <source>
        <dbReference type="SAM" id="SignalP"/>
    </source>
</evidence>
<dbReference type="Gene3D" id="2.40.240.50">
    <property type="entry name" value="Barwin-like endoglucanases"/>
    <property type="match status" value="1"/>
</dbReference>
<organism evidence="8 9">
    <name type="scientific">Asaia krungthepensis NRIC 0535</name>
    <dbReference type="NCBI Taxonomy" id="1307925"/>
    <lineage>
        <taxon>Bacteria</taxon>
        <taxon>Pseudomonadati</taxon>
        <taxon>Pseudomonadota</taxon>
        <taxon>Alphaproteobacteria</taxon>
        <taxon>Acetobacterales</taxon>
        <taxon>Acetobacteraceae</taxon>
        <taxon>Asaia</taxon>
    </lineage>
</organism>
<comment type="caution">
    <text evidence="8">The sequence shown here is derived from an EMBL/GenBank/DDBJ whole genome shotgun (WGS) entry which is preliminary data.</text>
</comment>
<dbReference type="InterPro" id="IPR005300">
    <property type="entry name" value="MltA_B"/>
</dbReference>